<evidence type="ECO:0000256" key="1">
    <source>
        <dbReference type="ARBA" id="ARBA00022741"/>
    </source>
</evidence>
<accession>A0AAJ7SKG5</accession>
<dbReference type="GO" id="GO:0016787">
    <property type="term" value="F:hydrolase activity"/>
    <property type="evidence" value="ECO:0007669"/>
    <property type="project" value="UniProtKB-KW"/>
</dbReference>
<proteinExistence type="predicted"/>
<keyword evidence="4" id="KW-0067">ATP-binding</keyword>
<sequence length="436" mass="46844">MADMGETRGDTGETRALPWAPRRSSRLRPPTPRFDQSAAPSSVALETGGRRHGDGDEAPAPHWSEGRKRRPRPHAHNAPRHQLTPPPPVSHNAPQHQLTPPPPVSHNAPRHQLTPPPPVSHNAPRHQLTPPPTSQNALGSRDSGEAARPATTQDAVRHGQEVLSPPRGFGTTDSNAATQMDVVLDPLSLESWGLPAGVLEVYAARQAKRLYAWQAECLSLPGVLQGGNLVFTAPTSSGKTVIAELLVVKRVLETPRVMESRRKALFVLPYVALAREKRITLQELWSPCGLRVGGFMSGECPLGGLAGVDVAVCTIEAANGLLNRLVEEDGLDSLGIVVVDELHVVGDPSRGYLLELMLTKLMYLTHKKRLSLQLVAMSATLSAGSSLARWLGASWVSSVTHSAVSPAGGYERHSECGLLAGSLARSLVGCLYSWWL</sequence>
<organism evidence="7 8">
    <name type="scientific">Petromyzon marinus</name>
    <name type="common">Sea lamprey</name>
    <dbReference type="NCBI Taxonomy" id="7757"/>
    <lineage>
        <taxon>Eukaryota</taxon>
        <taxon>Metazoa</taxon>
        <taxon>Chordata</taxon>
        <taxon>Craniata</taxon>
        <taxon>Vertebrata</taxon>
        <taxon>Cyclostomata</taxon>
        <taxon>Hyperoartia</taxon>
        <taxon>Petromyzontiformes</taxon>
        <taxon>Petromyzontidae</taxon>
        <taxon>Petromyzon</taxon>
    </lineage>
</organism>
<feature type="region of interest" description="Disordered" evidence="5">
    <location>
        <begin position="1"/>
        <end position="174"/>
    </location>
</feature>
<dbReference type="GO" id="GO:0004386">
    <property type="term" value="F:helicase activity"/>
    <property type="evidence" value="ECO:0007669"/>
    <property type="project" value="UniProtKB-KW"/>
</dbReference>
<evidence type="ECO:0000259" key="6">
    <source>
        <dbReference type="PROSITE" id="PS51192"/>
    </source>
</evidence>
<dbReference type="PANTHER" id="PTHR47961">
    <property type="entry name" value="DNA POLYMERASE THETA, PUTATIVE (AFU_ORTHOLOGUE AFUA_1G05260)-RELATED"/>
    <property type="match status" value="1"/>
</dbReference>
<name>A0AAJ7SKG5_PETMA</name>
<dbReference type="InterPro" id="IPR027417">
    <property type="entry name" value="P-loop_NTPase"/>
</dbReference>
<dbReference type="InterPro" id="IPR014001">
    <property type="entry name" value="Helicase_ATP-bd"/>
</dbReference>
<keyword evidence="3" id="KW-0347">Helicase</keyword>
<dbReference type="CDD" id="cd18026">
    <property type="entry name" value="DEXHc_POLQ-like"/>
    <property type="match status" value="1"/>
</dbReference>
<dbReference type="KEGG" id="pmrn:116937387"/>
<dbReference type="AlphaFoldDB" id="A0AAJ7SKG5"/>
<dbReference type="PROSITE" id="PS51192">
    <property type="entry name" value="HELICASE_ATP_BIND_1"/>
    <property type="match status" value="1"/>
</dbReference>
<keyword evidence="1" id="KW-0547">Nucleotide-binding</keyword>
<dbReference type="SMART" id="SM00487">
    <property type="entry name" value="DEXDc"/>
    <property type="match status" value="1"/>
</dbReference>
<protein>
    <submittedName>
        <fullName evidence="8">DNA polymerase theta-like</fullName>
    </submittedName>
</protein>
<evidence type="ECO:0000313" key="7">
    <source>
        <dbReference type="Proteomes" id="UP001318040"/>
    </source>
</evidence>
<evidence type="ECO:0000256" key="5">
    <source>
        <dbReference type="SAM" id="MobiDB-lite"/>
    </source>
</evidence>
<evidence type="ECO:0000313" key="8">
    <source>
        <dbReference type="RefSeq" id="XP_032800355.1"/>
    </source>
</evidence>
<dbReference type="Pfam" id="PF00270">
    <property type="entry name" value="DEAD"/>
    <property type="match status" value="1"/>
</dbReference>
<dbReference type="SUPFAM" id="SSF52540">
    <property type="entry name" value="P-loop containing nucleoside triphosphate hydrolases"/>
    <property type="match status" value="1"/>
</dbReference>
<gene>
    <name evidence="8" type="primary">LOC116937387</name>
</gene>
<dbReference type="InterPro" id="IPR050474">
    <property type="entry name" value="Hel308_SKI2-like"/>
</dbReference>
<keyword evidence="2" id="KW-0378">Hydrolase</keyword>
<dbReference type="PANTHER" id="PTHR47961:SF6">
    <property type="entry name" value="DNA-DIRECTED DNA POLYMERASE"/>
    <property type="match status" value="1"/>
</dbReference>
<dbReference type="GO" id="GO:0005524">
    <property type="term" value="F:ATP binding"/>
    <property type="evidence" value="ECO:0007669"/>
    <property type="project" value="UniProtKB-KW"/>
</dbReference>
<evidence type="ECO:0000256" key="4">
    <source>
        <dbReference type="ARBA" id="ARBA00022840"/>
    </source>
</evidence>
<reference evidence="8" key="1">
    <citation type="submission" date="2025-08" db="UniProtKB">
        <authorList>
            <consortium name="RefSeq"/>
        </authorList>
    </citation>
    <scope>IDENTIFICATION</scope>
    <source>
        <tissue evidence="8">Sperm</tissue>
    </source>
</reference>
<feature type="compositionally biased region" description="Basic and acidic residues" evidence="5">
    <location>
        <begin position="1"/>
        <end position="13"/>
    </location>
</feature>
<feature type="domain" description="Helicase ATP-binding" evidence="6">
    <location>
        <begin position="220"/>
        <end position="399"/>
    </location>
</feature>
<evidence type="ECO:0000256" key="3">
    <source>
        <dbReference type="ARBA" id="ARBA00022806"/>
    </source>
</evidence>
<keyword evidence="7" id="KW-1185">Reference proteome</keyword>
<dbReference type="RefSeq" id="XP_032800355.1">
    <property type="nucleotide sequence ID" value="XM_032944464.1"/>
</dbReference>
<dbReference type="Gene3D" id="3.40.50.300">
    <property type="entry name" value="P-loop containing nucleotide triphosphate hydrolases"/>
    <property type="match status" value="1"/>
</dbReference>
<feature type="compositionally biased region" description="Basic residues" evidence="5">
    <location>
        <begin position="67"/>
        <end position="79"/>
    </location>
</feature>
<dbReference type="GO" id="GO:0003676">
    <property type="term" value="F:nucleic acid binding"/>
    <property type="evidence" value="ECO:0007669"/>
    <property type="project" value="InterPro"/>
</dbReference>
<evidence type="ECO:0000256" key="2">
    <source>
        <dbReference type="ARBA" id="ARBA00022801"/>
    </source>
</evidence>
<dbReference type="InterPro" id="IPR011545">
    <property type="entry name" value="DEAD/DEAH_box_helicase_dom"/>
</dbReference>
<dbReference type="Proteomes" id="UP001318040">
    <property type="component" value="Unplaced"/>
</dbReference>